<proteinExistence type="predicted"/>
<dbReference type="SUPFAM" id="SSF52172">
    <property type="entry name" value="CheY-like"/>
    <property type="match status" value="1"/>
</dbReference>
<dbReference type="SMART" id="SM00448">
    <property type="entry name" value="REC"/>
    <property type="match status" value="1"/>
</dbReference>
<gene>
    <name evidence="4" type="ORF">GO620_007230</name>
</gene>
<dbReference type="PROSITE" id="PS50043">
    <property type="entry name" value="HTH_LUXR_2"/>
    <property type="match status" value="1"/>
</dbReference>
<dbReference type="InterPro" id="IPR016032">
    <property type="entry name" value="Sig_transdc_resp-reg_C-effctor"/>
</dbReference>
<dbReference type="SUPFAM" id="SSF46894">
    <property type="entry name" value="C-terminal effector domain of the bipartite response regulators"/>
    <property type="match status" value="1"/>
</dbReference>
<comment type="caution">
    <text evidence="3">Lacks conserved residue(s) required for the propagation of feature annotation.</text>
</comment>
<dbReference type="GO" id="GO:0006355">
    <property type="term" value="P:regulation of DNA-templated transcription"/>
    <property type="evidence" value="ECO:0007669"/>
    <property type="project" value="InterPro"/>
</dbReference>
<dbReference type="CDD" id="cd06170">
    <property type="entry name" value="LuxR_C_like"/>
    <property type="match status" value="1"/>
</dbReference>
<reference evidence="4 5" key="1">
    <citation type="submission" date="2020-12" db="EMBL/GenBank/DDBJ databases">
        <title>HMF7856_wgs.fasta genome submission.</title>
        <authorList>
            <person name="Kang H."/>
            <person name="Kim H."/>
            <person name="Joh K."/>
        </authorList>
    </citation>
    <scope>NUCLEOTIDE SEQUENCE [LARGE SCALE GENOMIC DNA]</scope>
    <source>
        <strain evidence="4 5">HMF7856</strain>
    </source>
</reference>
<evidence type="ECO:0000256" key="1">
    <source>
        <dbReference type="ARBA" id="ARBA00022553"/>
    </source>
</evidence>
<accession>A0A6I4HY57</accession>
<dbReference type="GO" id="GO:0003677">
    <property type="term" value="F:DNA binding"/>
    <property type="evidence" value="ECO:0007669"/>
    <property type="project" value="UniProtKB-KW"/>
</dbReference>
<keyword evidence="1" id="KW-0597">Phosphoprotein</keyword>
<dbReference type="Proteomes" id="UP000429232">
    <property type="component" value="Chromosome"/>
</dbReference>
<evidence type="ECO:0000313" key="4">
    <source>
        <dbReference type="EMBL" id="QQL51232.1"/>
    </source>
</evidence>
<organism evidence="4 5">
    <name type="scientific">Mucilaginibacter ginkgonis</name>
    <dbReference type="NCBI Taxonomy" id="2682091"/>
    <lineage>
        <taxon>Bacteria</taxon>
        <taxon>Pseudomonadati</taxon>
        <taxon>Bacteroidota</taxon>
        <taxon>Sphingobacteriia</taxon>
        <taxon>Sphingobacteriales</taxon>
        <taxon>Sphingobacteriaceae</taxon>
        <taxon>Mucilaginibacter</taxon>
    </lineage>
</organism>
<dbReference type="SMART" id="SM00421">
    <property type="entry name" value="HTH_LUXR"/>
    <property type="match status" value="1"/>
</dbReference>
<dbReference type="CDD" id="cd17535">
    <property type="entry name" value="REC_NarL-like"/>
    <property type="match status" value="1"/>
</dbReference>
<dbReference type="Gene3D" id="3.40.50.2300">
    <property type="match status" value="1"/>
</dbReference>
<dbReference type="Pfam" id="PF00072">
    <property type="entry name" value="Response_reg"/>
    <property type="match status" value="1"/>
</dbReference>
<dbReference type="PANTHER" id="PTHR43214">
    <property type="entry name" value="TWO-COMPONENT RESPONSE REGULATOR"/>
    <property type="match status" value="1"/>
</dbReference>
<dbReference type="InterPro" id="IPR001789">
    <property type="entry name" value="Sig_transdc_resp-reg_receiver"/>
</dbReference>
<dbReference type="EMBL" id="CP066775">
    <property type="protein sequence ID" value="QQL51232.1"/>
    <property type="molecule type" value="Genomic_DNA"/>
</dbReference>
<sequence length="216" mass="24122">MINVILAEDHVIVRKAIRALIDKEKDIQIVGEAEDGNTLLELIKAVDADIILTEIEMPGLKAVDFTLLMKNKYPKMKIAFLSMHDNERDIMTTIAAGAKGFLSKSVDITELLFALRHISNDGQYICSNSTNTLLNRIRQIPDIAPIALDANLNFSIRDVEILTLMGEGHTNHEIAEKLFTSQRTVESHRQALLNKTGSRNTAALIKFSMTHHIIHA</sequence>
<keyword evidence="5" id="KW-1185">Reference proteome</keyword>
<protein>
    <submittedName>
        <fullName evidence="4">Response regulator transcription factor</fullName>
    </submittedName>
</protein>
<evidence type="ECO:0000256" key="2">
    <source>
        <dbReference type="ARBA" id="ARBA00023125"/>
    </source>
</evidence>
<dbReference type="PRINTS" id="PR00038">
    <property type="entry name" value="HTHLUXR"/>
</dbReference>
<dbReference type="PROSITE" id="PS50110">
    <property type="entry name" value="RESPONSE_REGULATORY"/>
    <property type="match status" value="1"/>
</dbReference>
<dbReference type="InterPro" id="IPR058245">
    <property type="entry name" value="NreC/VraR/RcsB-like_REC"/>
</dbReference>
<evidence type="ECO:0000256" key="3">
    <source>
        <dbReference type="PROSITE-ProRule" id="PRU00169"/>
    </source>
</evidence>
<dbReference type="InterPro" id="IPR011006">
    <property type="entry name" value="CheY-like_superfamily"/>
</dbReference>
<dbReference type="RefSeq" id="WP_157523806.1">
    <property type="nucleotide sequence ID" value="NZ_CP066775.1"/>
</dbReference>
<dbReference type="KEGG" id="mgik:GO620_007230"/>
<name>A0A6I4HY57_9SPHI</name>
<dbReference type="AlphaFoldDB" id="A0A6I4HY57"/>
<keyword evidence="2" id="KW-0238">DNA-binding</keyword>
<dbReference type="InterPro" id="IPR039420">
    <property type="entry name" value="WalR-like"/>
</dbReference>
<evidence type="ECO:0000313" key="5">
    <source>
        <dbReference type="Proteomes" id="UP000429232"/>
    </source>
</evidence>
<dbReference type="InterPro" id="IPR000792">
    <property type="entry name" value="Tscrpt_reg_LuxR_C"/>
</dbReference>
<dbReference type="GO" id="GO:0000160">
    <property type="term" value="P:phosphorelay signal transduction system"/>
    <property type="evidence" value="ECO:0007669"/>
    <property type="project" value="InterPro"/>
</dbReference>
<dbReference type="Pfam" id="PF00196">
    <property type="entry name" value="GerE"/>
    <property type="match status" value="1"/>
</dbReference>